<keyword evidence="4" id="KW-0862">Zinc</keyword>
<dbReference type="InterPro" id="IPR051013">
    <property type="entry name" value="MBL_superfamily_lactonases"/>
</dbReference>
<keyword evidence="8" id="KW-1185">Reference proteome</keyword>
<evidence type="ECO:0000259" key="6">
    <source>
        <dbReference type="SMART" id="SM00849"/>
    </source>
</evidence>
<protein>
    <submittedName>
        <fullName evidence="7">MBL fold metallo-hydrolase</fullName>
    </submittedName>
</protein>
<evidence type="ECO:0000256" key="2">
    <source>
        <dbReference type="ARBA" id="ARBA00022723"/>
    </source>
</evidence>
<comment type="similarity">
    <text evidence="1">Belongs to the metallo-beta-lactamase superfamily.</text>
</comment>
<evidence type="ECO:0000256" key="3">
    <source>
        <dbReference type="ARBA" id="ARBA00022801"/>
    </source>
</evidence>
<dbReference type="InterPro" id="IPR036866">
    <property type="entry name" value="RibonucZ/Hydroxyglut_hydro"/>
</dbReference>
<accession>A0ABX1EW59</accession>
<dbReference type="PANTHER" id="PTHR42978:SF6">
    <property type="entry name" value="QUORUM-QUENCHING LACTONASE YTNP-RELATED"/>
    <property type="match status" value="1"/>
</dbReference>
<keyword evidence="2" id="KW-0479">Metal-binding</keyword>
<keyword evidence="5" id="KW-0732">Signal</keyword>
<gene>
    <name evidence="7" type="ORF">HB662_03675</name>
</gene>
<evidence type="ECO:0000313" key="7">
    <source>
        <dbReference type="EMBL" id="NKE43864.1"/>
    </source>
</evidence>
<dbReference type="SMART" id="SM00849">
    <property type="entry name" value="Lactamase_B"/>
    <property type="match status" value="1"/>
</dbReference>
<feature type="chain" id="PRO_5046875845" evidence="5">
    <location>
        <begin position="30"/>
        <end position="326"/>
    </location>
</feature>
<keyword evidence="3" id="KW-0378">Hydrolase</keyword>
<dbReference type="PROSITE" id="PS51318">
    <property type="entry name" value="TAT"/>
    <property type="match status" value="1"/>
</dbReference>
<evidence type="ECO:0000256" key="5">
    <source>
        <dbReference type="SAM" id="SignalP"/>
    </source>
</evidence>
<evidence type="ECO:0000313" key="8">
    <source>
        <dbReference type="Proteomes" id="UP000765160"/>
    </source>
</evidence>
<dbReference type="InterPro" id="IPR001279">
    <property type="entry name" value="Metallo-B-lactamas"/>
</dbReference>
<comment type="caution">
    <text evidence="7">The sequence shown here is derived from an EMBL/GenBank/DDBJ whole genome shotgun (WGS) entry which is preliminary data.</text>
</comment>
<evidence type="ECO:0000256" key="1">
    <source>
        <dbReference type="ARBA" id="ARBA00007749"/>
    </source>
</evidence>
<dbReference type="Gene3D" id="3.60.15.10">
    <property type="entry name" value="Ribonuclease Z/Hydroxyacylglutathione hydrolase-like"/>
    <property type="match status" value="1"/>
</dbReference>
<dbReference type="RefSeq" id="WP_168047227.1">
    <property type="nucleotide sequence ID" value="NZ_JAATJR010000001.1"/>
</dbReference>
<proteinExistence type="inferred from homology"/>
<dbReference type="PANTHER" id="PTHR42978">
    <property type="entry name" value="QUORUM-QUENCHING LACTONASE YTNP-RELATED-RELATED"/>
    <property type="match status" value="1"/>
</dbReference>
<evidence type="ECO:0000256" key="4">
    <source>
        <dbReference type="ARBA" id="ARBA00022833"/>
    </source>
</evidence>
<sequence length="326" mass="34346">MHRTNLPRRFMLLGTLAGAAALASDPAPAAVPRATGQAPGFYRHRVGEIEVTALLDGNLAFPDAALPNLFRGYDPAIGSRLRTEAFDAPGGVPLAVNAFLVNTGTRLILVDAGAAAALGPTLGQIPGNLRAAGVELADIDAIVLTHLHRDHAAGLLTADGAALFPRAELLVAEAEAAYWSDPGEETRAPAPLRPFFAPARAVLAAYGNRVRRIGVETEVAPGIRTMAIPGHTPGHLGVHVASGNAQFLIWGDVVHAQSLQFARPDWSISFDSDPDLAARTRSRIFDMAATDRIVIAGSHLAFPAIGHVARRSEGYGFVPAMWRSPL</sequence>
<dbReference type="Proteomes" id="UP000765160">
    <property type="component" value="Unassembled WGS sequence"/>
</dbReference>
<name>A0ABX1EW59_9PROT</name>
<feature type="domain" description="Metallo-beta-lactamase" evidence="6">
    <location>
        <begin position="95"/>
        <end position="299"/>
    </location>
</feature>
<dbReference type="EMBL" id="JAAVTX010000001">
    <property type="protein sequence ID" value="NKE43864.1"/>
    <property type="molecule type" value="Genomic_DNA"/>
</dbReference>
<dbReference type="InterPro" id="IPR006311">
    <property type="entry name" value="TAT_signal"/>
</dbReference>
<feature type="signal peptide" evidence="5">
    <location>
        <begin position="1"/>
        <end position="29"/>
    </location>
</feature>
<dbReference type="Pfam" id="PF00753">
    <property type="entry name" value="Lactamase_B"/>
    <property type="match status" value="1"/>
</dbReference>
<dbReference type="CDD" id="cd07720">
    <property type="entry name" value="OPHC2-like_MBL-fold"/>
    <property type="match status" value="1"/>
</dbReference>
<dbReference type="SUPFAM" id="SSF56281">
    <property type="entry name" value="Metallo-hydrolase/oxidoreductase"/>
    <property type="match status" value="1"/>
</dbReference>
<reference evidence="7 8" key="1">
    <citation type="submission" date="2020-03" db="EMBL/GenBank/DDBJ databases">
        <title>Roseomonas selenitidurans sp. nov. isolated from soil.</title>
        <authorList>
            <person name="Liu H."/>
        </authorList>
    </citation>
    <scope>NUCLEOTIDE SEQUENCE [LARGE SCALE GENOMIC DNA]</scope>
    <source>
        <strain evidence="7 8">JCM 15073</strain>
    </source>
</reference>
<organism evidence="7 8">
    <name type="scientific">Falsiroseomonas frigidaquae</name>
    <dbReference type="NCBI Taxonomy" id="487318"/>
    <lineage>
        <taxon>Bacteria</taxon>
        <taxon>Pseudomonadati</taxon>
        <taxon>Pseudomonadota</taxon>
        <taxon>Alphaproteobacteria</taxon>
        <taxon>Acetobacterales</taxon>
        <taxon>Roseomonadaceae</taxon>
        <taxon>Falsiroseomonas</taxon>
    </lineage>
</organism>